<dbReference type="RefSeq" id="WP_326750705.1">
    <property type="nucleotide sequence ID" value="NZ_CP109134.1"/>
</dbReference>
<name>A0ABZ1GGF8_9ACTN</name>
<keyword evidence="2" id="KW-1185">Reference proteome</keyword>
<protein>
    <submittedName>
        <fullName evidence="1">Uncharacterized protein</fullName>
    </submittedName>
</protein>
<proteinExistence type="predicted"/>
<dbReference type="Gene3D" id="3.40.50.150">
    <property type="entry name" value="Vaccinia Virus protein VP39"/>
    <property type="match status" value="1"/>
</dbReference>
<evidence type="ECO:0000313" key="2">
    <source>
        <dbReference type="Proteomes" id="UP001335325"/>
    </source>
</evidence>
<reference evidence="1 2" key="1">
    <citation type="submission" date="2022-10" db="EMBL/GenBank/DDBJ databases">
        <title>The complete genomes of actinobacterial strains from the NBC collection.</title>
        <authorList>
            <person name="Joergensen T.S."/>
            <person name="Alvarez Arevalo M."/>
            <person name="Sterndorff E.B."/>
            <person name="Faurdal D."/>
            <person name="Vuksanovic O."/>
            <person name="Mourched A.-S."/>
            <person name="Charusanti P."/>
            <person name="Shaw S."/>
            <person name="Blin K."/>
            <person name="Weber T."/>
        </authorList>
    </citation>
    <scope>NUCLEOTIDE SEQUENCE [LARGE SCALE GENOMIC DNA]</scope>
    <source>
        <strain evidence="1 2">NBC 01753</strain>
    </source>
</reference>
<accession>A0ABZ1GGF8</accession>
<organism evidence="1 2">
    <name type="scientific">Streptomyces hirsutus</name>
    <dbReference type="NCBI Taxonomy" id="35620"/>
    <lineage>
        <taxon>Bacteria</taxon>
        <taxon>Bacillati</taxon>
        <taxon>Actinomycetota</taxon>
        <taxon>Actinomycetes</taxon>
        <taxon>Kitasatosporales</taxon>
        <taxon>Streptomycetaceae</taxon>
        <taxon>Streptomyces</taxon>
    </lineage>
</organism>
<dbReference type="SUPFAM" id="SSF53335">
    <property type="entry name" value="S-adenosyl-L-methionine-dependent methyltransferases"/>
    <property type="match status" value="1"/>
</dbReference>
<dbReference type="Proteomes" id="UP001335325">
    <property type="component" value="Chromosome"/>
</dbReference>
<dbReference type="GeneID" id="91540972"/>
<dbReference type="Pfam" id="PF01135">
    <property type="entry name" value="PCMT"/>
    <property type="match status" value="1"/>
</dbReference>
<dbReference type="InterPro" id="IPR029063">
    <property type="entry name" value="SAM-dependent_MTases_sf"/>
</dbReference>
<evidence type="ECO:0000313" key="1">
    <source>
        <dbReference type="EMBL" id="WSD04375.1"/>
    </source>
</evidence>
<dbReference type="EMBL" id="CP109134">
    <property type="protein sequence ID" value="WSD04375.1"/>
    <property type="molecule type" value="Genomic_DNA"/>
</dbReference>
<sequence length="54" mass="5622">MSTVMGLTAELLEELDLRPGHRVLDVGTGAGVTAAVACPVCGDRGWKIPPTSWS</sequence>
<gene>
    <name evidence="1" type="ORF">OIE73_00335</name>
</gene>